<keyword evidence="2" id="KW-1185">Reference proteome</keyword>
<dbReference type="EMBL" id="ARYI01000004">
    <property type="protein sequence ID" value="KCZ95348.1"/>
    <property type="molecule type" value="Genomic_DNA"/>
</dbReference>
<comment type="caution">
    <text evidence="1">The sequence shown here is derived from an EMBL/GenBank/DDBJ whole genome shotgun (WGS) entry which is preliminary data.</text>
</comment>
<dbReference type="AlphaFoldDB" id="A0A059FXZ4"/>
<protein>
    <submittedName>
        <fullName evidence="1">Uncharacterized protein</fullName>
    </submittedName>
</protein>
<evidence type="ECO:0000313" key="2">
    <source>
        <dbReference type="Proteomes" id="UP000025061"/>
    </source>
</evidence>
<reference evidence="1 2" key="1">
    <citation type="submission" date="2013-04" db="EMBL/GenBank/DDBJ databases">
        <title>Hyphomonas hirschiana VP5 Genome Sequencing.</title>
        <authorList>
            <person name="Lai Q."/>
            <person name="Shao Z."/>
        </authorList>
    </citation>
    <scope>NUCLEOTIDE SEQUENCE [LARGE SCALE GENOMIC DNA]</scope>
    <source>
        <strain evidence="1 2">VP5</strain>
    </source>
</reference>
<dbReference type="RefSeq" id="WP_011647554.1">
    <property type="nucleotide sequence ID" value="NZ_ARYI01000004.1"/>
</dbReference>
<organism evidence="1 2">
    <name type="scientific">Hyphomonas hirschiana VP5</name>
    <dbReference type="NCBI Taxonomy" id="1280951"/>
    <lineage>
        <taxon>Bacteria</taxon>
        <taxon>Pseudomonadati</taxon>
        <taxon>Pseudomonadota</taxon>
        <taxon>Alphaproteobacteria</taxon>
        <taxon>Hyphomonadales</taxon>
        <taxon>Hyphomonadaceae</taxon>
        <taxon>Hyphomonas</taxon>
    </lineage>
</organism>
<accession>A0A059FXZ4</accession>
<evidence type="ECO:0000313" key="1">
    <source>
        <dbReference type="EMBL" id="KCZ95348.1"/>
    </source>
</evidence>
<proteinExistence type="predicted"/>
<sequence>MRKLKQWIETAVAIASAGLVILQTLQVIPIQFDFALGASEQIVLIATLVV</sequence>
<dbReference type="PATRIC" id="fig|1280951.3.peg.1361"/>
<gene>
    <name evidence="1" type="ORF">HHI_06744</name>
</gene>
<dbReference type="Proteomes" id="UP000025061">
    <property type="component" value="Unassembled WGS sequence"/>
</dbReference>
<name>A0A059FXZ4_9PROT</name>